<sequence length="80" mass="9382">MFKDYSEMRGVTCGSSSRSVESIAPNENDESESVEDYLKKKFKRKRIEDRMGETALSEFERYLKANVEDDEDKTFDILAW</sequence>
<evidence type="ECO:0000313" key="2">
    <source>
        <dbReference type="EMBL" id="CAL1405404.1"/>
    </source>
</evidence>
<gene>
    <name evidence="2" type="ORF">LTRI10_LOCUS45190</name>
</gene>
<name>A0AAV2G455_9ROSI</name>
<reference evidence="2 3" key="1">
    <citation type="submission" date="2024-04" db="EMBL/GenBank/DDBJ databases">
        <authorList>
            <person name="Fracassetti M."/>
        </authorList>
    </citation>
    <scope>NUCLEOTIDE SEQUENCE [LARGE SCALE GENOMIC DNA]</scope>
</reference>
<dbReference type="Proteomes" id="UP001497516">
    <property type="component" value="Chromosome 8"/>
</dbReference>
<keyword evidence="3" id="KW-1185">Reference proteome</keyword>
<dbReference type="AlphaFoldDB" id="A0AAV2G455"/>
<protein>
    <submittedName>
        <fullName evidence="2">Uncharacterized protein</fullName>
    </submittedName>
</protein>
<dbReference type="EMBL" id="OZ034821">
    <property type="protein sequence ID" value="CAL1405404.1"/>
    <property type="molecule type" value="Genomic_DNA"/>
</dbReference>
<accession>A0AAV2G455</accession>
<organism evidence="2 3">
    <name type="scientific">Linum trigynum</name>
    <dbReference type="NCBI Taxonomy" id="586398"/>
    <lineage>
        <taxon>Eukaryota</taxon>
        <taxon>Viridiplantae</taxon>
        <taxon>Streptophyta</taxon>
        <taxon>Embryophyta</taxon>
        <taxon>Tracheophyta</taxon>
        <taxon>Spermatophyta</taxon>
        <taxon>Magnoliopsida</taxon>
        <taxon>eudicotyledons</taxon>
        <taxon>Gunneridae</taxon>
        <taxon>Pentapetalae</taxon>
        <taxon>rosids</taxon>
        <taxon>fabids</taxon>
        <taxon>Malpighiales</taxon>
        <taxon>Linaceae</taxon>
        <taxon>Linum</taxon>
    </lineage>
</organism>
<feature type="region of interest" description="Disordered" evidence="1">
    <location>
        <begin position="1"/>
        <end position="32"/>
    </location>
</feature>
<evidence type="ECO:0000313" key="3">
    <source>
        <dbReference type="Proteomes" id="UP001497516"/>
    </source>
</evidence>
<proteinExistence type="predicted"/>
<evidence type="ECO:0000256" key="1">
    <source>
        <dbReference type="SAM" id="MobiDB-lite"/>
    </source>
</evidence>